<organism evidence="1 2">
    <name type="scientific">Nitrosarchaeum koreense MY1</name>
    <dbReference type="NCBI Taxonomy" id="1001994"/>
    <lineage>
        <taxon>Archaea</taxon>
        <taxon>Nitrososphaerota</taxon>
        <taxon>Nitrososphaeria</taxon>
        <taxon>Nitrosopumilales</taxon>
        <taxon>Nitrosopumilaceae</taxon>
        <taxon>Nitrosarchaeum</taxon>
    </lineage>
</organism>
<dbReference type="AlphaFoldDB" id="F9CW18"/>
<comment type="caution">
    <text evidence="1">The sequence shown here is derived from an EMBL/GenBank/DDBJ whole genome shotgun (WGS) entry which is preliminary data.</text>
</comment>
<sequence length="60" mass="7108">MSITIQPSQYNSEFYKLAKMSLPEIKEYVNNNYPRAKANFFLKYKLQQYASFLSNPKIHA</sequence>
<proteinExistence type="predicted"/>
<gene>
    <name evidence="1" type="ORF">MY1_0707</name>
</gene>
<dbReference type="EMBL" id="AFPU01000001">
    <property type="protein sequence ID" value="EGP93470.1"/>
    <property type="molecule type" value="Genomic_DNA"/>
</dbReference>
<dbReference type="RefSeq" id="WP_007550230.1">
    <property type="nucleotide sequence ID" value="NZ_AFPU01000001.1"/>
</dbReference>
<reference evidence="1 2" key="1">
    <citation type="journal article" date="2011" name="J. Bacteriol.">
        <title>Genome Sequence of an Ammonia-Oxidizing Soil Archaeon, "Candidatus Nitrosoarchaeum koreensis" MY1.</title>
        <authorList>
            <person name="Kim B.K."/>
            <person name="Jung M.Y."/>
            <person name="Yu D.S."/>
            <person name="Park S.J."/>
            <person name="Oh T.K."/>
            <person name="Rhee S.K."/>
            <person name="Kim J.F."/>
        </authorList>
    </citation>
    <scope>NUCLEOTIDE SEQUENCE [LARGE SCALE GENOMIC DNA]</scope>
    <source>
        <strain evidence="1 2">MY1</strain>
    </source>
</reference>
<dbReference type="Proteomes" id="UP000004440">
    <property type="component" value="Unassembled WGS sequence"/>
</dbReference>
<keyword evidence="2" id="KW-1185">Reference proteome</keyword>
<evidence type="ECO:0000313" key="1">
    <source>
        <dbReference type="EMBL" id="EGP93470.1"/>
    </source>
</evidence>
<accession>F9CW18</accession>
<evidence type="ECO:0000313" key="2">
    <source>
        <dbReference type="Proteomes" id="UP000004440"/>
    </source>
</evidence>
<protein>
    <submittedName>
        <fullName evidence="1">Uncharacterized protein</fullName>
    </submittedName>
</protein>
<name>F9CW18_9ARCH</name>